<dbReference type="AlphaFoldDB" id="A0A835S7X8"/>
<protein>
    <submittedName>
        <fullName evidence="1">Uncharacterized protein</fullName>
    </submittedName>
</protein>
<sequence>MFTEGLDDKAICWVKQGSEVAQNPGSPMIEKCPLGSISNTPLMHKNSTFLSPKVLPPVKFHSGFLGLEPRTYAEDSEDESVSVASVSGGHHAYYSDTFEEDGWESSDASFSVRRTNQCLEEENIARFESATVSSRGTRSALRHTLVRGLSKENLKVEIPINDQYMGFHDSNSSLQNDCMLKRFEELGTPSAPPIVDTGREEGYLGENAQANLVSFERSSGSKHHMHCTNDTTIRDVEEDETCSWQNRFSNQSKSYYASAETSWQAFVAYDACFRLCLNAWTRDCTEALEFLGDECMMLRDAFGIQKYLLQPRGHVRGECMPINNAEVVCATKDGKAFEKIEVEVRKIKITPQRRKLQSTFSTPTLAMHAGTEYVRHVANVLWNHVNALKQTSFPDSSEGALSCLFQLKHFNEVALADSSSSVLLTPGTTDSYVFYPESQEEVLFFQVQNVNKVNLGHGRIPVSLLVSEAQQGCKLKWWPIYLEEQGCVGKIQLSINISGCSDKINKGGHAVETIIYDLVVEASMRANNFSSKNLRIHGLWEWLLDEFAEYYGVTPAYKNLRYLSHVMNIAVPAKECLELIHDLLVPVLKARSEKILTIQERSILFDCEEQIKNLLAVTFQNYKSLDKHSSTGLATMIGSIPETASPALPPAVKLFNLLHDILTPEFESGIEEEEMSMVARIEVLEENLRGMNEEELELSKVDGVGSIGSEKELSKVDRVEALVVMK</sequence>
<proteinExistence type="predicted"/>
<evidence type="ECO:0000313" key="1">
    <source>
        <dbReference type="EMBL" id="KAG0499137.1"/>
    </source>
</evidence>
<gene>
    <name evidence="1" type="ORF">HPP92_003828</name>
</gene>
<dbReference type="PANTHER" id="PTHR31110">
    <property type="entry name" value="PESTICIDAL CRYSTAL CRY8BA PROTEIN"/>
    <property type="match status" value="1"/>
</dbReference>
<name>A0A835S7X8_VANPL</name>
<dbReference type="EMBL" id="JADCNL010000001">
    <property type="protein sequence ID" value="KAG0499137.1"/>
    <property type="molecule type" value="Genomic_DNA"/>
</dbReference>
<evidence type="ECO:0000313" key="2">
    <source>
        <dbReference type="Proteomes" id="UP000636800"/>
    </source>
</evidence>
<dbReference type="OrthoDB" id="10256793at2759"/>
<comment type="caution">
    <text evidence="1">The sequence shown here is derived from an EMBL/GenBank/DDBJ whole genome shotgun (WGS) entry which is preliminary data.</text>
</comment>
<organism evidence="1 2">
    <name type="scientific">Vanilla planifolia</name>
    <name type="common">Vanilla</name>
    <dbReference type="NCBI Taxonomy" id="51239"/>
    <lineage>
        <taxon>Eukaryota</taxon>
        <taxon>Viridiplantae</taxon>
        <taxon>Streptophyta</taxon>
        <taxon>Embryophyta</taxon>
        <taxon>Tracheophyta</taxon>
        <taxon>Spermatophyta</taxon>
        <taxon>Magnoliopsida</taxon>
        <taxon>Liliopsida</taxon>
        <taxon>Asparagales</taxon>
        <taxon>Orchidaceae</taxon>
        <taxon>Vanilloideae</taxon>
        <taxon>Vanilleae</taxon>
        <taxon>Vanilla</taxon>
    </lineage>
</organism>
<dbReference type="Proteomes" id="UP000636800">
    <property type="component" value="Chromosome 1"/>
</dbReference>
<reference evidence="1 2" key="1">
    <citation type="journal article" date="2020" name="Nat. Food">
        <title>A phased Vanilla planifolia genome enables genetic improvement of flavour and production.</title>
        <authorList>
            <person name="Hasing T."/>
            <person name="Tang H."/>
            <person name="Brym M."/>
            <person name="Khazi F."/>
            <person name="Huang T."/>
            <person name="Chambers A.H."/>
        </authorList>
    </citation>
    <scope>NUCLEOTIDE SEQUENCE [LARGE SCALE GENOMIC DNA]</scope>
    <source>
        <tissue evidence="1">Leaf</tissue>
    </source>
</reference>
<keyword evidence="2" id="KW-1185">Reference proteome</keyword>
<dbReference type="PANTHER" id="PTHR31110:SF3">
    <property type="entry name" value="PORTAL PROTEIN"/>
    <property type="match status" value="1"/>
</dbReference>
<accession>A0A835S7X8</accession>